<dbReference type="EMBL" id="CP157484">
    <property type="protein sequence ID" value="XBO39044.1"/>
    <property type="molecule type" value="Genomic_DNA"/>
</dbReference>
<dbReference type="Gene3D" id="3.20.180.10">
    <property type="entry name" value="PNP-oxidase-like"/>
    <property type="match status" value="1"/>
</dbReference>
<feature type="domain" description="DUF2470" evidence="2">
    <location>
        <begin position="172"/>
        <end position="237"/>
    </location>
</feature>
<dbReference type="InterPro" id="IPR037119">
    <property type="entry name" value="Haem_oxidase_HugZ-like_sf"/>
</dbReference>
<sequence length="247" mass="26103">MPDTSPEPAEPAKSFDARTEARRLMRTSRYGSLATLDPATGGPYASLVSVAADVDGSPLLLISRLAVHTRNIEAQPACSLLLADVGAGDPLVHPRVSLTAVAEKTQDPAARRRFLAQNPGAGFYADFSDFAFYRLAVRGGHLVAGFGRIVDLTPADLLVDLAGAASLVAAEEEAIAHVNADHPDIAALYATRLLGLPPGPWTITGLDPEGCDLAAEDRRARLAFVERVSTPADLRKAFQTLAQKARA</sequence>
<feature type="domain" description="Pyridoxamine 5'-phosphate oxidase N-terminal" evidence="1">
    <location>
        <begin position="19"/>
        <end position="137"/>
    </location>
</feature>
<dbReference type="Pfam" id="PF10615">
    <property type="entry name" value="DUF2470"/>
    <property type="match status" value="1"/>
</dbReference>
<dbReference type="SUPFAM" id="SSF50475">
    <property type="entry name" value="FMN-binding split barrel"/>
    <property type="match status" value="1"/>
</dbReference>
<dbReference type="GO" id="GO:0005737">
    <property type="term" value="C:cytoplasm"/>
    <property type="evidence" value="ECO:0007669"/>
    <property type="project" value="UniProtKB-ARBA"/>
</dbReference>
<dbReference type="RefSeq" id="WP_406855884.1">
    <property type="nucleotide sequence ID" value="NZ_CP157484.1"/>
</dbReference>
<dbReference type="InterPro" id="IPR019595">
    <property type="entry name" value="DUF2470"/>
</dbReference>
<name>A0AAU7JG68_9HYPH</name>
<dbReference type="AlphaFoldDB" id="A0AAU7JG68"/>
<dbReference type="Gene3D" id="2.30.110.10">
    <property type="entry name" value="Electron Transport, Fmn-binding Protein, Chain A"/>
    <property type="match status" value="1"/>
</dbReference>
<evidence type="ECO:0000259" key="2">
    <source>
        <dbReference type="Pfam" id="PF10615"/>
    </source>
</evidence>
<proteinExistence type="predicted"/>
<gene>
    <name evidence="3" type="ORF">ABEG18_25765</name>
</gene>
<reference evidence="3" key="1">
    <citation type="submission" date="2024-05" db="EMBL/GenBank/DDBJ databases">
        <authorList>
            <person name="Kim S."/>
            <person name="Heo J."/>
            <person name="Choi H."/>
            <person name="Choi Y."/>
            <person name="Kwon S.-W."/>
            <person name="Kim Y."/>
        </authorList>
    </citation>
    <scope>NUCLEOTIDE SEQUENCE</scope>
    <source>
        <strain evidence="3">KACC 23698</strain>
    </source>
</reference>
<dbReference type="Pfam" id="PF01243">
    <property type="entry name" value="PNPOx_N"/>
    <property type="match status" value="1"/>
</dbReference>
<protein>
    <submittedName>
        <fullName evidence="3">Pyridoxamine 5'-phosphate oxidase family protein</fullName>
    </submittedName>
</protein>
<evidence type="ECO:0000313" key="3">
    <source>
        <dbReference type="EMBL" id="XBO39044.1"/>
    </source>
</evidence>
<dbReference type="InterPro" id="IPR011576">
    <property type="entry name" value="Pyridox_Oxase_N"/>
</dbReference>
<dbReference type="InterPro" id="IPR012349">
    <property type="entry name" value="Split_barrel_FMN-bd"/>
</dbReference>
<dbReference type="PANTHER" id="PTHR13343:SF17">
    <property type="entry name" value="CELLULAR REPRESSOR OF E1A-STIMULATED GENES, ISOFORM A"/>
    <property type="match status" value="1"/>
</dbReference>
<dbReference type="PANTHER" id="PTHR13343">
    <property type="entry name" value="CREG1 PROTEIN"/>
    <property type="match status" value="1"/>
</dbReference>
<organism evidence="3">
    <name type="scientific">Alsobacter sp. KACC 23698</name>
    <dbReference type="NCBI Taxonomy" id="3149229"/>
    <lineage>
        <taxon>Bacteria</taxon>
        <taxon>Pseudomonadati</taxon>
        <taxon>Pseudomonadota</taxon>
        <taxon>Alphaproteobacteria</taxon>
        <taxon>Hyphomicrobiales</taxon>
        <taxon>Alsobacteraceae</taxon>
        <taxon>Alsobacter</taxon>
    </lineage>
</organism>
<accession>A0AAU7JG68</accession>
<evidence type="ECO:0000259" key="1">
    <source>
        <dbReference type="Pfam" id="PF01243"/>
    </source>
</evidence>